<dbReference type="RefSeq" id="WP_211278866.1">
    <property type="nucleotide sequence ID" value="NZ_MXAP01000084.1"/>
</dbReference>
<name>A0A378QUN2_9GAMM</name>
<gene>
    <name evidence="1" type="primary">dgt_2</name>
    <name evidence="1" type="ORF">NCTC11012_02653</name>
</gene>
<dbReference type="EC" id="3.1.5.1" evidence="1"/>
<dbReference type="GO" id="GO:0008832">
    <property type="term" value="F:dGTPase activity"/>
    <property type="evidence" value="ECO:0007669"/>
    <property type="project" value="UniProtKB-EC"/>
</dbReference>
<dbReference type="AlphaFoldDB" id="A0A378QUN2"/>
<dbReference type="SUPFAM" id="SSF109604">
    <property type="entry name" value="HD-domain/PDEase-like"/>
    <property type="match status" value="1"/>
</dbReference>
<proteinExistence type="predicted"/>
<evidence type="ECO:0000313" key="1">
    <source>
        <dbReference type="EMBL" id="STZ04381.1"/>
    </source>
</evidence>
<organism evidence="1 2">
    <name type="scientific">Moraxella equi</name>
    <dbReference type="NCBI Taxonomy" id="60442"/>
    <lineage>
        <taxon>Bacteria</taxon>
        <taxon>Pseudomonadati</taxon>
        <taxon>Pseudomonadota</taxon>
        <taxon>Gammaproteobacteria</taxon>
        <taxon>Moraxellales</taxon>
        <taxon>Moraxellaceae</taxon>
        <taxon>Moraxella</taxon>
    </lineage>
</organism>
<dbReference type="InterPro" id="IPR023293">
    <property type="entry name" value="dGTP_triP_hydro_central_sf"/>
</dbReference>
<dbReference type="Gene3D" id="1.10.3410.10">
    <property type="entry name" value="putative deoxyguanosinetriphosphate triphosphohydrolase like domain"/>
    <property type="match status" value="1"/>
</dbReference>
<reference evidence="1 2" key="1">
    <citation type="submission" date="2018-06" db="EMBL/GenBank/DDBJ databases">
        <authorList>
            <consortium name="Pathogen Informatics"/>
            <person name="Doyle S."/>
        </authorList>
    </citation>
    <scope>NUCLEOTIDE SEQUENCE [LARGE SCALE GENOMIC DNA]</scope>
    <source>
        <strain evidence="1 2">NCTC11012</strain>
    </source>
</reference>
<dbReference type="EMBL" id="UGQF01000001">
    <property type="protein sequence ID" value="STZ04381.1"/>
    <property type="molecule type" value="Genomic_DNA"/>
</dbReference>
<dbReference type="Proteomes" id="UP000254618">
    <property type="component" value="Unassembled WGS sequence"/>
</dbReference>
<evidence type="ECO:0000313" key="2">
    <source>
        <dbReference type="Proteomes" id="UP000254618"/>
    </source>
</evidence>
<protein>
    <submittedName>
        <fullName evidence="1">Deoxyguanosinetriphosphate triphosphohydrolase</fullName>
        <ecNumber evidence="1">3.1.5.1</ecNumber>
    </submittedName>
</protein>
<sequence length="234" mass="25895">MPLIRAVTERLGLKQLGDDKWARHPLSYLMESADDICYAILDLEDAVELELIDADKFGEILSILLQDDFYKYQKIPNLAQRIGAMRGKAIGLAIDEVKERFLAYHDELLAGEFAHKDLLGVCDNRVKDCLQNAKELARQKIYKHPSKLAIEVASFGCLGAILDLVVPAIHAKLTGQDLGVKHTLILELLGNEYQIKDNQSLYQGYLTALDFVGGLTDNSAGRLARELSGVGIDG</sequence>
<keyword evidence="1" id="KW-0378">Hydrolase</keyword>
<accession>A0A378QUN2</accession>